<keyword evidence="1" id="KW-1133">Transmembrane helix</keyword>
<dbReference type="GeneID" id="60370056"/>
<feature type="transmembrane region" description="Helical" evidence="1">
    <location>
        <begin position="51"/>
        <end position="72"/>
    </location>
</feature>
<dbReference type="PANTHER" id="PTHR39165:SF1">
    <property type="entry name" value="DUF456 DOMAIN-CONTAINING PROTEIN"/>
    <property type="match status" value="1"/>
</dbReference>
<dbReference type="PANTHER" id="PTHR39165">
    <property type="entry name" value="IG HYPOTHETICAL 17883"/>
    <property type="match status" value="1"/>
</dbReference>
<dbReference type="Proteomes" id="UP000020529">
    <property type="component" value="Unassembled WGS sequence"/>
</dbReference>
<feature type="transmembrane region" description="Helical" evidence="1">
    <location>
        <begin position="84"/>
        <end position="109"/>
    </location>
</feature>
<dbReference type="AlphaFoldDB" id="A0A015TSU2"/>
<proteinExistence type="predicted"/>
<keyword evidence="1" id="KW-0472">Membrane</keyword>
<organism evidence="2 3">
    <name type="scientific">Bacteroides fragilis str. 3988T(B)14</name>
    <dbReference type="NCBI Taxonomy" id="1339315"/>
    <lineage>
        <taxon>Bacteria</taxon>
        <taxon>Pseudomonadati</taxon>
        <taxon>Bacteroidota</taxon>
        <taxon>Bacteroidia</taxon>
        <taxon>Bacteroidales</taxon>
        <taxon>Bacteroidaceae</taxon>
        <taxon>Bacteroides</taxon>
    </lineage>
</organism>
<dbReference type="PATRIC" id="fig|1339315.3.peg.3259"/>
<dbReference type="EMBL" id="JGCY01000350">
    <property type="protein sequence ID" value="EXY73661.1"/>
    <property type="molecule type" value="Genomic_DNA"/>
</dbReference>
<dbReference type="RefSeq" id="WP_005788959.1">
    <property type="nucleotide sequence ID" value="NZ_JGCY01000350.1"/>
</dbReference>
<comment type="caution">
    <text evidence="2">The sequence shown here is derived from an EMBL/GenBank/DDBJ whole genome shotgun (WGS) entry which is preliminary data.</text>
</comment>
<feature type="transmembrane region" description="Helical" evidence="1">
    <location>
        <begin position="129"/>
        <end position="154"/>
    </location>
</feature>
<name>A0A015TSU2_BACFG</name>
<evidence type="ECO:0000313" key="2">
    <source>
        <dbReference type="EMBL" id="EXY73661.1"/>
    </source>
</evidence>
<protein>
    <recommendedName>
        <fullName evidence="4">DUF456 domain-containing protein</fullName>
    </recommendedName>
</protein>
<gene>
    <name evidence="2" type="ORF">M124_2561</name>
</gene>
<dbReference type="Pfam" id="PF04306">
    <property type="entry name" value="DUF456"/>
    <property type="match status" value="1"/>
</dbReference>
<reference evidence="2 3" key="1">
    <citation type="submission" date="2014-02" db="EMBL/GenBank/DDBJ databases">
        <authorList>
            <person name="Sears C."/>
            <person name="Carroll K."/>
            <person name="Sack B.R."/>
            <person name="Qadri F."/>
            <person name="Myers L.L."/>
            <person name="Chung G.-T."/>
            <person name="Escheverria P."/>
            <person name="Fraser C.M."/>
            <person name="Sadzewicz L."/>
            <person name="Shefchek K.A."/>
            <person name="Tallon L."/>
            <person name="Das S.P."/>
            <person name="Daugherty S."/>
            <person name="Mongodin E.F."/>
        </authorList>
    </citation>
    <scope>NUCLEOTIDE SEQUENCE [LARGE SCALE GENOMIC DNA]</scope>
    <source>
        <strain evidence="3">3988T(B)14</strain>
    </source>
</reference>
<accession>A0A015TSU2</accession>
<sequence>MDIFLIILGSICLLVGLAGCIVPMLPGPPVSYLALVFLHFTDKVSFTIPQLFFWLFIVVLIQILDYFIPMFGVKRLGGTPWGKWGCIIGTFAGIFLFAPWGVFIGPFVGAVVGELLGGKETKYALKAGFGAFAGFLLGTVLKVAVCGWFIFCFIRALV</sequence>
<keyword evidence="1" id="KW-0812">Transmembrane</keyword>
<evidence type="ECO:0008006" key="4">
    <source>
        <dbReference type="Google" id="ProtNLM"/>
    </source>
</evidence>
<evidence type="ECO:0000256" key="1">
    <source>
        <dbReference type="SAM" id="Phobius"/>
    </source>
</evidence>
<dbReference type="InterPro" id="IPR007403">
    <property type="entry name" value="DUF456"/>
</dbReference>
<evidence type="ECO:0000313" key="3">
    <source>
        <dbReference type="Proteomes" id="UP000020529"/>
    </source>
</evidence>